<protein>
    <submittedName>
        <fullName evidence="1">Uncharacterized protein</fullName>
    </submittedName>
</protein>
<comment type="caution">
    <text evidence="1">The sequence shown here is derived from an EMBL/GenBank/DDBJ whole genome shotgun (WGS) entry which is preliminary data.</text>
</comment>
<organism evidence="1 2">
    <name type="scientific">Vitis vinifera</name>
    <name type="common">Grape</name>
    <dbReference type="NCBI Taxonomy" id="29760"/>
    <lineage>
        <taxon>Eukaryota</taxon>
        <taxon>Viridiplantae</taxon>
        <taxon>Streptophyta</taxon>
        <taxon>Embryophyta</taxon>
        <taxon>Tracheophyta</taxon>
        <taxon>Spermatophyta</taxon>
        <taxon>Magnoliopsida</taxon>
        <taxon>eudicotyledons</taxon>
        <taxon>Gunneridae</taxon>
        <taxon>Pentapetalae</taxon>
        <taxon>rosids</taxon>
        <taxon>Vitales</taxon>
        <taxon>Vitaceae</taxon>
        <taxon>Viteae</taxon>
        <taxon>Vitis</taxon>
    </lineage>
</organism>
<dbReference type="EMBL" id="QGNW01001302">
    <property type="protein sequence ID" value="RVW46523.1"/>
    <property type="molecule type" value="Genomic_DNA"/>
</dbReference>
<dbReference type="AlphaFoldDB" id="A0A438EFN7"/>
<sequence length="115" mass="13426">MESLFSRLHRMFVKRGNKDRLVWMGSRNGAFSGSLLREGFDFKATLEEGWSLANKRYLCKSKVDSIDDILLHFPKAREVCHLLFAFGVAWVLPFSVKEALLRWLGFFVGRKWKKV</sequence>
<name>A0A438EFN7_VITVI</name>
<evidence type="ECO:0000313" key="2">
    <source>
        <dbReference type="Proteomes" id="UP000288805"/>
    </source>
</evidence>
<dbReference type="Proteomes" id="UP000288805">
    <property type="component" value="Unassembled WGS sequence"/>
</dbReference>
<proteinExistence type="predicted"/>
<accession>A0A438EFN7</accession>
<reference evidence="1 2" key="1">
    <citation type="journal article" date="2018" name="PLoS Genet.">
        <title>Population sequencing reveals clonal diversity and ancestral inbreeding in the grapevine cultivar Chardonnay.</title>
        <authorList>
            <person name="Roach M.J."/>
            <person name="Johnson D.L."/>
            <person name="Bohlmann J."/>
            <person name="van Vuuren H.J."/>
            <person name="Jones S.J."/>
            <person name="Pretorius I.S."/>
            <person name="Schmidt S.A."/>
            <person name="Borneman A.R."/>
        </authorList>
    </citation>
    <scope>NUCLEOTIDE SEQUENCE [LARGE SCALE GENOMIC DNA]</scope>
    <source>
        <strain evidence="2">cv. Chardonnay</strain>
        <tissue evidence="1">Leaf</tissue>
    </source>
</reference>
<gene>
    <name evidence="1" type="ORF">CK203_067208</name>
</gene>
<evidence type="ECO:0000313" key="1">
    <source>
        <dbReference type="EMBL" id="RVW46523.1"/>
    </source>
</evidence>